<evidence type="ECO:0000313" key="2">
    <source>
        <dbReference type="Proteomes" id="UP000269883"/>
    </source>
</evidence>
<organism evidence="1 2">
    <name type="scientific">Desulfovibrio ferrophilus</name>
    <dbReference type="NCBI Taxonomy" id="241368"/>
    <lineage>
        <taxon>Bacteria</taxon>
        <taxon>Pseudomonadati</taxon>
        <taxon>Thermodesulfobacteriota</taxon>
        <taxon>Desulfovibrionia</taxon>
        <taxon>Desulfovibrionales</taxon>
        <taxon>Desulfovibrionaceae</taxon>
        <taxon>Desulfovibrio</taxon>
    </lineage>
</organism>
<dbReference type="Pfam" id="PF13483">
    <property type="entry name" value="Lactamase_B_3"/>
    <property type="match status" value="1"/>
</dbReference>
<dbReference type="SUPFAM" id="SSF56281">
    <property type="entry name" value="Metallo-hydrolase/oxidoreductase"/>
    <property type="match status" value="1"/>
</dbReference>
<sequence length="254" mass="27766">MDLTVTYVYHNCFCVTLDNRALVFDFPDQEHRNAEAADVVSKTLTGREASIFFSHSHADHCSAEIIDIASRSAASTTYFLSYDVPDMIPELDLPGAIVVEPGDDPAGGVPGDIYSAGELTVSALESNDLGVAFFIRVEGLRLYYGGDLAEWVWPEADETGNAHTRAFFGRSLDAVRAFEPDLAFTDCDLRLPNLAGFERFARTVRPKVLVPTHDFGNPTGVASAASGIDMPETRLMTYSRTGDNFNVADRILND</sequence>
<dbReference type="KEGG" id="dfl:DFE_0024"/>
<dbReference type="EMBL" id="AP017378">
    <property type="protein sequence ID" value="BBD06750.1"/>
    <property type="molecule type" value="Genomic_DNA"/>
</dbReference>
<dbReference type="Gene3D" id="3.60.15.10">
    <property type="entry name" value="Ribonuclease Z/Hydroxyacylglutathione hydrolase-like"/>
    <property type="match status" value="1"/>
</dbReference>
<dbReference type="RefSeq" id="WP_126375566.1">
    <property type="nucleotide sequence ID" value="NZ_AP017378.1"/>
</dbReference>
<accession>A0A2Z6AU51</accession>
<evidence type="ECO:0000313" key="1">
    <source>
        <dbReference type="EMBL" id="BBD06750.1"/>
    </source>
</evidence>
<protein>
    <submittedName>
        <fullName evidence="1">Long-chain-fatty-acid--CoA ligase</fullName>
    </submittedName>
</protein>
<name>A0A2Z6AU51_9BACT</name>
<dbReference type="Proteomes" id="UP000269883">
    <property type="component" value="Chromosome"/>
</dbReference>
<dbReference type="InterPro" id="IPR036866">
    <property type="entry name" value="RibonucZ/Hydroxyglut_hydro"/>
</dbReference>
<dbReference type="GO" id="GO:0016874">
    <property type="term" value="F:ligase activity"/>
    <property type="evidence" value="ECO:0007669"/>
    <property type="project" value="UniProtKB-KW"/>
</dbReference>
<gene>
    <name evidence="1" type="primary">tycC1</name>
    <name evidence="1" type="ORF">DFE_0024</name>
</gene>
<dbReference type="OrthoDB" id="36975at2"/>
<proteinExistence type="predicted"/>
<keyword evidence="2" id="KW-1185">Reference proteome</keyword>
<keyword evidence="1" id="KW-0436">Ligase</keyword>
<reference evidence="1 2" key="1">
    <citation type="journal article" date="2018" name="Sci. Adv.">
        <title>Multi-heme cytochromes provide a pathway for survival in energy-limited environments.</title>
        <authorList>
            <person name="Deng X."/>
            <person name="Dohmae N."/>
            <person name="Nealson K.H."/>
            <person name="Hashimoto K."/>
            <person name="Okamoto A."/>
        </authorList>
    </citation>
    <scope>NUCLEOTIDE SEQUENCE [LARGE SCALE GENOMIC DNA]</scope>
    <source>
        <strain evidence="1 2">IS5</strain>
    </source>
</reference>
<dbReference type="AlphaFoldDB" id="A0A2Z6AU51"/>